<evidence type="ECO:0000313" key="12">
    <source>
        <dbReference type="Proteomes" id="UP001165160"/>
    </source>
</evidence>
<dbReference type="Gene3D" id="3.30.56.70">
    <property type="entry name" value="N2,N2-dimethylguanosine tRNA methyltransferase, C-terminal domain"/>
    <property type="match status" value="1"/>
</dbReference>
<dbReference type="InterPro" id="IPR002905">
    <property type="entry name" value="Trm1"/>
</dbReference>
<keyword evidence="5 9" id="KW-0819">tRNA processing</keyword>
<dbReference type="Gene3D" id="3.40.50.150">
    <property type="entry name" value="Vaccinia Virus protein VP39"/>
    <property type="match status" value="1"/>
</dbReference>
<dbReference type="GO" id="GO:0000049">
    <property type="term" value="F:tRNA binding"/>
    <property type="evidence" value="ECO:0007669"/>
    <property type="project" value="UniProtKB-UniRule"/>
</dbReference>
<keyword evidence="6 9" id="KW-0694">RNA-binding</keyword>
<evidence type="ECO:0000313" key="11">
    <source>
        <dbReference type="EMBL" id="GMI01914.1"/>
    </source>
</evidence>
<keyword evidence="12" id="KW-1185">Reference proteome</keyword>
<keyword evidence="2 9" id="KW-0489">Methyltransferase</keyword>
<accession>A0A9W7F3L7</accession>
<dbReference type="PROSITE" id="PS51626">
    <property type="entry name" value="SAM_MT_TRM1"/>
    <property type="match status" value="1"/>
</dbReference>
<keyword evidence="4 9" id="KW-0949">S-adenosyl-L-methionine</keyword>
<dbReference type="NCBIfam" id="TIGR00308">
    <property type="entry name" value="TRM1"/>
    <property type="match status" value="1"/>
</dbReference>
<dbReference type="InterPro" id="IPR042296">
    <property type="entry name" value="tRNA_met_Trm1_C"/>
</dbReference>
<dbReference type="FunFam" id="3.30.56.70:FF:000001">
    <property type="entry name" value="tRNA (guanine(26)-N(2))-dimethyltransferase"/>
    <property type="match status" value="1"/>
</dbReference>
<comment type="caution">
    <text evidence="11">The sequence shown here is derived from an EMBL/GenBank/DDBJ whole genome shotgun (WGS) entry which is preliminary data.</text>
</comment>
<evidence type="ECO:0000256" key="10">
    <source>
        <dbReference type="SAM" id="MobiDB-lite"/>
    </source>
</evidence>
<feature type="region of interest" description="Disordered" evidence="10">
    <location>
        <begin position="605"/>
        <end position="625"/>
    </location>
</feature>
<evidence type="ECO:0000256" key="6">
    <source>
        <dbReference type="ARBA" id="ARBA00022884"/>
    </source>
</evidence>
<evidence type="ECO:0000256" key="3">
    <source>
        <dbReference type="ARBA" id="ARBA00022679"/>
    </source>
</evidence>
<evidence type="ECO:0000256" key="1">
    <source>
        <dbReference type="ARBA" id="ARBA00022555"/>
    </source>
</evidence>
<dbReference type="EMBL" id="BRXX01000272">
    <property type="protein sequence ID" value="GMI01914.1"/>
    <property type="molecule type" value="Genomic_DNA"/>
</dbReference>
<proteinExistence type="inferred from homology"/>
<dbReference type="PANTHER" id="PTHR10631:SF3">
    <property type="entry name" value="TRNA (GUANINE(26)-N(2))-DIMETHYLTRANSFERASE"/>
    <property type="match status" value="1"/>
</dbReference>
<dbReference type="Pfam" id="PF02005">
    <property type="entry name" value="TRM"/>
    <property type="match status" value="2"/>
</dbReference>
<evidence type="ECO:0000256" key="9">
    <source>
        <dbReference type="PROSITE-ProRule" id="PRU00958"/>
    </source>
</evidence>
<dbReference type="GO" id="GO:0005634">
    <property type="term" value="C:nucleus"/>
    <property type="evidence" value="ECO:0007669"/>
    <property type="project" value="TreeGrafter"/>
</dbReference>
<comment type="similarity">
    <text evidence="9">Belongs to the class I-like SAM-binding methyltransferase superfamily. Trm1 family.</text>
</comment>
<dbReference type="SUPFAM" id="SSF53335">
    <property type="entry name" value="S-adenosyl-L-methionine-dependent methyltransferases"/>
    <property type="match status" value="1"/>
</dbReference>
<dbReference type="PANTHER" id="PTHR10631">
    <property type="entry name" value="N 2 ,N 2 -DIMETHYLGUANOSINE TRNA METHYLTRANSFERASE"/>
    <property type="match status" value="1"/>
</dbReference>
<reference evidence="12" key="1">
    <citation type="journal article" date="2023" name="Commun. Biol.">
        <title>Genome analysis of Parmales, the sister group of diatoms, reveals the evolutionary specialization of diatoms from phago-mixotrophs to photoautotrophs.</title>
        <authorList>
            <person name="Ban H."/>
            <person name="Sato S."/>
            <person name="Yoshikawa S."/>
            <person name="Yamada K."/>
            <person name="Nakamura Y."/>
            <person name="Ichinomiya M."/>
            <person name="Sato N."/>
            <person name="Blanc-Mathieu R."/>
            <person name="Endo H."/>
            <person name="Kuwata A."/>
            <person name="Ogata H."/>
        </authorList>
    </citation>
    <scope>NUCLEOTIDE SEQUENCE [LARGE SCALE GENOMIC DNA]</scope>
    <source>
        <strain evidence="12">NIES 3699</strain>
    </source>
</reference>
<dbReference type="GO" id="GO:0160104">
    <property type="term" value="F:tRNA (guanine(26)-N2)-dimethyltransferase activity"/>
    <property type="evidence" value="ECO:0007669"/>
    <property type="project" value="UniProtKB-UniRule"/>
</dbReference>
<protein>
    <recommendedName>
        <fullName evidence="7 9">tRNA (guanine(26)-N(2))-dimethyltransferase</fullName>
        <ecNumber evidence="7 9">2.1.1.216</ecNumber>
    </recommendedName>
</protein>
<dbReference type="GO" id="GO:0002940">
    <property type="term" value="P:tRNA N2-guanine methylation"/>
    <property type="evidence" value="ECO:0007669"/>
    <property type="project" value="TreeGrafter"/>
</dbReference>
<keyword evidence="3 9" id="KW-0808">Transferase</keyword>
<evidence type="ECO:0000256" key="8">
    <source>
        <dbReference type="ARBA" id="ARBA00051897"/>
    </source>
</evidence>
<keyword evidence="1 9" id="KW-0820">tRNA-binding</keyword>
<evidence type="ECO:0000256" key="5">
    <source>
        <dbReference type="ARBA" id="ARBA00022694"/>
    </source>
</evidence>
<evidence type="ECO:0000256" key="7">
    <source>
        <dbReference type="ARBA" id="ARBA00039099"/>
    </source>
</evidence>
<dbReference type="InterPro" id="IPR029063">
    <property type="entry name" value="SAM-dependent_MTases_sf"/>
</dbReference>
<dbReference type="AlphaFoldDB" id="A0A9W7F3L7"/>
<gene>
    <name evidence="11" type="ORF">TrVE_jg4646</name>
</gene>
<evidence type="ECO:0000256" key="4">
    <source>
        <dbReference type="ARBA" id="ARBA00022691"/>
    </source>
</evidence>
<comment type="catalytic activity">
    <reaction evidence="8 9">
        <text>guanosine(26) in tRNA + 2 S-adenosyl-L-methionine = N(2)-dimethylguanosine(26) in tRNA + 2 S-adenosyl-L-homocysteine + 2 H(+)</text>
        <dbReference type="Rhea" id="RHEA:43140"/>
        <dbReference type="Rhea" id="RHEA-COMP:10359"/>
        <dbReference type="Rhea" id="RHEA-COMP:10360"/>
        <dbReference type="ChEBI" id="CHEBI:15378"/>
        <dbReference type="ChEBI" id="CHEBI:57856"/>
        <dbReference type="ChEBI" id="CHEBI:59789"/>
        <dbReference type="ChEBI" id="CHEBI:74269"/>
        <dbReference type="ChEBI" id="CHEBI:74513"/>
        <dbReference type="EC" id="2.1.1.216"/>
    </reaction>
</comment>
<evidence type="ECO:0000256" key="2">
    <source>
        <dbReference type="ARBA" id="ARBA00022603"/>
    </source>
</evidence>
<dbReference type="Proteomes" id="UP001165160">
    <property type="component" value="Unassembled WGS sequence"/>
</dbReference>
<dbReference type="EC" id="2.1.1.216" evidence="7 9"/>
<sequence length="625" mass="69566">MTKSAANGTDTGAKAGDTVQITENSSTMHFPNKNEVFYNKVQVLNRDLSITMIRLHGERLVKERREKAEKKKLRKIFYDNPDNFEVTDKGKKKPKEQEPDFMAQAKENLKSTDWTAEVQSEDAARRLYRSAVKAGSSDLPPSPPAGLKIMDCLAASGLRSMRYYHEIQNVDLVTINDLETPAINLAENNISQNGVDPTVVRTRVGDGTMLCYESRNGVEAVRPDPRGNTICHPSFPLKGRYDVIDLDPYGSAAPFIDGAVQAVADGGMLNVTCTDMAVLSGNHPETCFAKYRSMPIHKGRYLHELALRILLQSLESQANKYGRHIVPIASFGIDFYIRVFVRVFDSKAEVKKSSLKIGYVYQSLGCPSFHVVPSGTFTGKSYVPSVINNTIGVDGKCAETGKNFKIGGPFWTAPIHDLEVVDEAVKRVENPRDYGQPHDPLPTSKRLHGLLTTVSEELSDCPLYYLLPDLASTCRAQVPPRGTFLAQLEELGYRVSATHKEADAIKTDAPNDVIWDLMRNWVRLNPIAAKRERKGETEPNKGETAGMLILEKEPKFQCEFKVKKNHKLLNRKKATRYPLNPEANWGPKARANVTATMANVEEVSKRKIAEAGLTTSNQDDAKKQK</sequence>
<organism evidence="11 12">
    <name type="scientific">Triparma verrucosa</name>
    <dbReference type="NCBI Taxonomy" id="1606542"/>
    <lineage>
        <taxon>Eukaryota</taxon>
        <taxon>Sar</taxon>
        <taxon>Stramenopiles</taxon>
        <taxon>Ochrophyta</taxon>
        <taxon>Bolidophyceae</taxon>
        <taxon>Parmales</taxon>
        <taxon>Triparmaceae</taxon>
        <taxon>Triparma</taxon>
    </lineage>
</organism>
<name>A0A9W7F3L7_9STRA</name>